<dbReference type="InterPro" id="IPR052701">
    <property type="entry name" value="GAG_Ulvan_Degrading_Sulfatases"/>
</dbReference>
<dbReference type="InterPro" id="IPR000917">
    <property type="entry name" value="Sulfatase_N"/>
</dbReference>
<accession>A0A6I2UFH2</accession>
<evidence type="ECO:0000259" key="1">
    <source>
        <dbReference type="Pfam" id="PF00884"/>
    </source>
</evidence>
<feature type="domain" description="Sulfatase N-terminal" evidence="1">
    <location>
        <begin position="307"/>
        <end position="583"/>
    </location>
</feature>
<organism evidence="2 3">
    <name type="scientific">Anaerovibrio slackiae</name>
    <dbReference type="NCBI Taxonomy" id="2652309"/>
    <lineage>
        <taxon>Bacteria</taxon>
        <taxon>Bacillati</taxon>
        <taxon>Bacillota</taxon>
        <taxon>Negativicutes</taxon>
        <taxon>Selenomonadales</taxon>
        <taxon>Selenomonadaceae</taxon>
        <taxon>Anaerovibrio</taxon>
    </lineage>
</organism>
<dbReference type="PANTHER" id="PTHR43751">
    <property type="entry name" value="SULFATASE"/>
    <property type="match status" value="1"/>
</dbReference>
<keyword evidence="2" id="KW-0808">Transferase</keyword>
<proteinExistence type="predicted"/>
<gene>
    <name evidence="2" type="ORF">FYJ84_02415</name>
</gene>
<dbReference type="InterPro" id="IPR011990">
    <property type="entry name" value="TPR-like_helical_dom_sf"/>
</dbReference>
<sequence length="713" mass="81345">MEIKNVDVAFWPREGEEGLATFKKLLKKLEDNAYDDEFLALLDKYRQLYPESEHVDIFAARFAFAYGDYQAALDFALSAFHKRKVNLVIWQLLAECYEKLGNLVERNRFLTHINILYGIGMELQLDDIHDGEILAAVTMAGSLGNFAPFLLNKAVLNNGSLEKKQVSLAGEFIPESFDDEGYGYWVGAYVNQEILNAKGQLLAREAELPEFMDGYGADFVYDIMRAKELSHLDFDPRGREYILPIAGNTDSQELDISTSQKSYSAVLGRYEYSYYKISEPVSIKSPQAFVVGKPVQLGHSPKRKKVVLNILVDALSWKAVKERNYSLMPNTMKFFQKGIIFDQYFSVSEYTYPSLPTIETGLYPHHSQLFAEHVHVPLDRYIRTISEQMGALGYYCVNVMGGGHAIYNGAVRGYDHFVSNSYAMRAYEGVERTIQQLEAFAECDQFLFLHIMDVHPWPIQSIQVPLASQTRLSLDERLFGTEKKVASVYMKYAPLYADANMQGIRNTDRSLGVLFDYLQAHYDEDEYVVQLYSDHGCSVYDDYPCLLGDYQTNGAYMVRGSGIPALGIVDELTSALDIYQVMAHCHGFSPAHRLDGNLPEAFGGRRRESVISNSIFPGQSYKLCIRTDKYEFQLESRETVDEDGTVDLTGASMYVLERGKDFVQNYDLDVLRYFMDIARAHTASFNHQGRYWQEMRRERANWFETEQKGTATV</sequence>
<dbReference type="RefSeq" id="WP_154405763.1">
    <property type="nucleotide sequence ID" value="NZ_VUNR01000003.1"/>
</dbReference>
<dbReference type="GO" id="GO:0016740">
    <property type="term" value="F:transferase activity"/>
    <property type="evidence" value="ECO:0007669"/>
    <property type="project" value="UniProtKB-KW"/>
</dbReference>
<name>A0A6I2UFH2_9FIRM</name>
<dbReference type="InterPro" id="IPR017850">
    <property type="entry name" value="Alkaline_phosphatase_core_sf"/>
</dbReference>
<comment type="caution">
    <text evidence="2">The sequence shown here is derived from an EMBL/GenBank/DDBJ whole genome shotgun (WGS) entry which is preliminary data.</text>
</comment>
<evidence type="ECO:0000313" key="2">
    <source>
        <dbReference type="EMBL" id="MSU07842.1"/>
    </source>
</evidence>
<dbReference type="PANTHER" id="PTHR43751:SF3">
    <property type="entry name" value="SULFATASE N-TERMINAL DOMAIN-CONTAINING PROTEIN"/>
    <property type="match status" value="1"/>
</dbReference>
<evidence type="ECO:0000313" key="3">
    <source>
        <dbReference type="Proteomes" id="UP000433181"/>
    </source>
</evidence>
<dbReference type="Proteomes" id="UP000433181">
    <property type="component" value="Unassembled WGS sequence"/>
</dbReference>
<keyword evidence="2" id="KW-0378">Hydrolase</keyword>
<dbReference type="AlphaFoldDB" id="A0A6I2UFH2"/>
<dbReference type="Gene3D" id="3.40.720.10">
    <property type="entry name" value="Alkaline Phosphatase, subunit A"/>
    <property type="match status" value="1"/>
</dbReference>
<protein>
    <submittedName>
        <fullName evidence="2">Sulfatase-like hydrolase/transferase</fullName>
    </submittedName>
</protein>
<dbReference type="Pfam" id="PF00884">
    <property type="entry name" value="Sulfatase"/>
    <property type="match status" value="1"/>
</dbReference>
<dbReference type="SUPFAM" id="SSF48452">
    <property type="entry name" value="TPR-like"/>
    <property type="match status" value="1"/>
</dbReference>
<dbReference type="EMBL" id="VUNR01000003">
    <property type="protein sequence ID" value="MSU07842.1"/>
    <property type="molecule type" value="Genomic_DNA"/>
</dbReference>
<dbReference type="GO" id="GO:0016787">
    <property type="term" value="F:hydrolase activity"/>
    <property type="evidence" value="ECO:0007669"/>
    <property type="project" value="UniProtKB-KW"/>
</dbReference>
<dbReference type="Gene3D" id="1.25.40.10">
    <property type="entry name" value="Tetratricopeptide repeat domain"/>
    <property type="match status" value="1"/>
</dbReference>
<reference evidence="2 3" key="1">
    <citation type="submission" date="2019-08" db="EMBL/GenBank/DDBJ databases">
        <title>In-depth cultivation of the pig gut microbiome towards novel bacterial diversity and tailored functional studies.</title>
        <authorList>
            <person name="Wylensek D."/>
            <person name="Hitch T.C.A."/>
            <person name="Clavel T."/>
        </authorList>
    </citation>
    <scope>NUCLEOTIDE SEQUENCE [LARGE SCALE GENOMIC DNA]</scope>
    <source>
        <strain evidence="2 3">WCA-693-APC-5D-A</strain>
    </source>
</reference>
<keyword evidence="3" id="KW-1185">Reference proteome</keyword>
<dbReference type="GeneID" id="96777760"/>
<dbReference type="SUPFAM" id="SSF53649">
    <property type="entry name" value="Alkaline phosphatase-like"/>
    <property type="match status" value="1"/>
</dbReference>